<dbReference type="EMBL" id="JBBNAE010000001">
    <property type="protein sequence ID" value="KAK9153686.1"/>
    <property type="molecule type" value="Genomic_DNA"/>
</dbReference>
<name>A0AAP0PUS5_9MAGN</name>
<accession>A0AAP0PUS5</accession>
<reference evidence="1 2" key="1">
    <citation type="submission" date="2024-01" db="EMBL/GenBank/DDBJ databases">
        <title>Genome assemblies of Stephania.</title>
        <authorList>
            <person name="Yang L."/>
        </authorList>
    </citation>
    <scope>NUCLEOTIDE SEQUENCE [LARGE SCALE GENOMIC DNA]</scope>
    <source>
        <strain evidence="1">QJT</strain>
        <tissue evidence="1">Leaf</tissue>
    </source>
</reference>
<keyword evidence="2" id="KW-1185">Reference proteome</keyword>
<evidence type="ECO:0000313" key="1">
    <source>
        <dbReference type="EMBL" id="KAK9153686.1"/>
    </source>
</evidence>
<protein>
    <submittedName>
        <fullName evidence="1">Uncharacterized protein</fullName>
    </submittedName>
</protein>
<gene>
    <name evidence="1" type="ORF">Sjap_001166</name>
</gene>
<dbReference type="Proteomes" id="UP001417504">
    <property type="component" value="Unassembled WGS sequence"/>
</dbReference>
<evidence type="ECO:0000313" key="2">
    <source>
        <dbReference type="Proteomes" id="UP001417504"/>
    </source>
</evidence>
<organism evidence="1 2">
    <name type="scientific">Stephania japonica</name>
    <dbReference type="NCBI Taxonomy" id="461633"/>
    <lineage>
        <taxon>Eukaryota</taxon>
        <taxon>Viridiplantae</taxon>
        <taxon>Streptophyta</taxon>
        <taxon>Embryophyta</taxon>
        <taxon>Tracheophyta</taxon>
        <taxon>Spermatophyta</taxon>
        <taxon>Magnoliopsida</taxon>
        <taxon>Ranunculales</taxon>
        <taxon>Menispermaceae</taxon>
        <taxon>Menispermoideae</taxon>
        <taxon>Cissampelideae</taxon>
        <taxon>Stephania</taxon>
    </lineage>
</organism>
<sequence>MEGAQVPDQKKMRQQGVYESLHRDIMVGFGDGGFDPLVMSNPFLMVRTLFIYGKGVRIGLFLFSCNVMLQKGSLGSNIPRFLMLDNVYIDAILRELLLGERPLFA</sequence>
<dbReference type="AlphaFoldDB" id="A0AAP0PUS5"/>
<comment type="caution">
    <text evidence="1">The sequence shown here is derived from an EMBL/GenBank/DDBJ whole genome shotgun (WGS) entry which is preliminary data.</text>
</comment>
<proteinExistence type="predicted"/>